<dbReference type="PANTHER" id="PTHR43155:SF2">
    <property type="entry name" value="CYCLIC DI-GMP PHOSPHODIESTERASE PA4108"/>
    <property type="match status" value="1"/>
</dbReference>
<evidence type="ECO:0000313" key="2">
    <source>
        <dbReference type="EMBL" id="MDQ0165019.1"/>
    </source>
</evidence>
<name>A0ABT9VVX5_9BACI</name>
<comment type="caution">
    <text evidence="2">The sequence shown here is derived from an EMBL/GenBank/DDBJ whole genome shotgun (WGS) entry which is preliminary data.</text>
</comment>
<dbReference type="InterPro" id="IPR037522">
    <property type="entry name" value="HD_GYP_dom"/>
</dbReference>
<dbReference type="Proteomes" id="UP001235840">
    <property type="component" value="Unassembled WGS sequence"/>
</dbReference>
<feature type="domain" description="HD-GYP" evidence="1">
    <location>
        <begin position="119"/>
        <end position="311"/>
    </location>
</feature>
<dbReference type="PANTHER" id="PTHR43155">
    <property type="entry name" value="CYCLIC DI-GMP PHOSPHODIESTERASE PA4108-RELATED"/>
    <property type="match status" value="1"/>
</dbReference>
<proteinExistence type="predicted"/>
<accession>A0ABT9VVX5</accession>
<dbReference type="CDD" id="cd00077">
    <property type="entry name" value="HDc"/>
    <property type="match status" value="1"/>
</dbReference>
<dbReference type="Gene3D" id="1.10.3210.10">
    <property type="entry name" value="Hypothetical protein af1432"/>
    <property type="match status" value="1"/>
</dbReference>
<dbReference type="EMBL" id="JAUSTY010000003">
    <property type="protein sequence ID" value="MDQ0165019.1"/>
    <property type="molecule type" value="Genomic_DNA"/>
</dbReference>
<evidence type="ECO:0000313" key="3">
    <source>
        <dbReference type="Proteomes" id="UP001235840"/>
    </source>
</evidence>
<dbReference type="InterPro" id="IPR006675">
    <property type="entry name" value="HDIG_dom"/>
</dbReference>
<dbReference type="Pfam" id="PF13487">
    <property type="entry name" value="HD_5"/>
    <property type="match status" value="1"/>
</dbReference>
<sequence>MFYKTLKELQAGDIINEDLYHNDSLLIKKGTELQPQYITKLKRFCIDKIAILAPLQKISEQKIHTSFEQIIKQVEQSHPDKKTSLTFFYQTAQHLLSENRYGLALNSEEQLSMVIEQFEALMQNSFIHGLFLQLKDWDEYTYKHVVDVFVLGILFANYLGLPKLSFMAKACLLHDVGKLSVPLSIIQKNGALTYEEFELMKQHSIKGETMLDTEEETNGISYIVRQHHERLDGTGYPDGLKEDQIDNYTRILMIVDVYSALTLDRSYQAAKGSQEALSIMSLGQSKFDTVYLRKFMDMLHIYAKHSIVTLSSGEKAQVLEANDYYPYLPKLRNLTTKEIERLPINLSTHISKSTMLPQEALEQGVLHGSNFTYEQFVQELLAGDYFQASHVFRDLTHQLQLDQVYTDLIYKTLQALIHKLNEEEISLSDLYLAFQDINQLAFHNLDKIRGSIDTKRKILIVTPGIQDMPFISQFIQHCFRLKGWDAIVMEHQLAIVDIAKFMKRHHIHYVCTFLTPMSDVEEVELFMQVFKRYYPQYVVTLCTEFYQNNFTMKNHSDFHGTLEELMEKLAVFYSMTNNGDFLHFVPYTTSNSNVHTPSMLTLE</sequence>
<evidence type="ECO:0000259" key="1">
    <source>
        <dbReference type="PROSITE" id="PS51832"/>
    </source>
</evidence>
<dbReference type="SMART" id="SM00471">
    <property type="entry name" value="HDc"/>
    <property type="match status" value="1"/>
</dbReference>
<reference evidence="2 3" key="1">
    <citation type="submission" date="2023-07" db="EMBL/GenBank/DDBJ databases">
        <title>Genomic Encyclopedia of Type Strains, Phase IV (KMG-IV): sequencing the most valuable type-strain genomes for metagenomic binning, comparative biology and taxonomic classification.</title>
        <authorList>
            <person name="Goeker M."/>
        </authorList>
    </citation>
    <scope>NUCLEOTIDE SEQUENCE [LARGE SCALE GENOMIC DNA]</scope>
    <source>
        <strain evidence="2 3">DSM 12751</strain>
    </source>
</reference>
<dbReference type="InterPro" id="IPR003607">
    <property type="entry name" value="HD/PDEase_dom"/>
</dbReference>
<dbReference type="PROSITE" id="PS51832">
    <property type="entry name" value="HD_GYP"/>
    <property type="match status" value="1"/>
</dbReference>
<dbReference type="NCBIfam" id="TIGR00277">
    <property type="entry name" value="HDIG"/>
    <property type="match status" value="1"/>
</dbReference>
<keyword evidence="3" id="KW-1185">Reference proteome</keyword>
<dbReference type="RefSeq" id="WP_307391500.1">
    <property type="nucleotide sequence ID" value="NZ_BAAADK010000010.1"/>
</dbReference>
<gene>
    <name evidence="2" type="ORF">J2S11_000919</name>
</gene>
<dbReference type="SUPFAM" id="SSF109604">
    <property type="entry name" value="HD-domain/PDEase-like"/>
    <property type="match status" value="1"/>
</dbReference>
<organism evidence="2 3">
    <name type="scientific">Caldalkalibacillus horti</name>
    <dbReference type="NCBI Taxonomy" id="77523"/>
    <lineage>
        <taxon>Bacteria</taxon>
        <taxon>Bacillati</taxon>
        <taxon>Bacillota</taxon>
        <taxon>Bacilli</taxon>
        <taxon>Bacillales</taxon>
        <taxon>Bacillaceae</taxon>
        <taxon>Caldalkalibacillus</taxon>
    </lineage>
</organism>
<protein>
    <submittedName>
        <fullName evidence="2">Nucleotidyltransferase with HDIG domain</fullName>
    </submittedName>
</protein>